<comment type="caution">
    <text evidence="1">The sequence shown here is derived from an EMBL/GenBank/DDBJ whole genome shotgun (WGS) entry which is preliminary data.</text>
</comment>
<evidence type="ECO:0000313" key="2">
    <source>
        <dbReference type="Proteomes" id="UP001291623"/>
    </source>
</evidence>
<dbReference type="Proteomes" id="UP001291623">
    <property type="component" value="Unassembled WGS sequence"/>
</dbReference>
<evidence type="ECO:0000313" key="1">
    <source>
        <dbReference type="EMBL" id="KAK4359386.1"/>
    </source>
</evidence>
<accession>A0AAE1RWV2</accession>
<dbReference type="EMBL" id="JAVYJV010000011">
    <property type="protein sequence ID" value="KAK4359386.1"/>
    <property type="molecule type" value="Genomic_DNA"/>
</dbReference>
<dbReference type="AlphaFoldDB" id="A0AAE1RWV2"/>
<proteinExistence type="predicted"/>
<name>A0AAE1RWV2_9SOLA</name>
<keyword evidence="2" id="KW-1185">Reference proteome</keyword>
<organism evidence="1 2">
    <name type="scientific">Anisodus tanguticus</name>
    <dbReference type="NCBI Taxonomy" id="243964"/>
    <lineage>
        <taxon>Eukaryota</taxon>
        <taxon>Viridiplantae</taxon>
        <taxon>Streptophyta</taxon>
        <taxon>Embryophyta</taxon>
        <taxon>Tracheophyta</taxon>
        <taxon>Spermatophyta</taxon>
        <taxon>Magnoliopsida</taxon>
        <taxon>eudicotyledons</taxon>
        <taxon>Gunneridae</taxon>
        <taxon>Pentapetalae</taxon>
        <taxon>asterids</taxon>
        <taxon>lamiids</taxon>
        <taxon>Solanales</taxon>
        <taxon>Solanaceae</taxon>
        <taxon>Solanoideae</taxon>
        <taxon>Hyoscyameae</taxon>
        <taxon>Anisodus</taxon>
    </lineage>
</organism>
<sequence length="107" mass="12047">MQGIELVTLRSRALLLHQLGYPCDDLGSVRRYLKIVICPLGSPVQLRAGDFDLKQLALILSLEKLQLSMRTVGSEAAFDHTQVWPMAEYSNTKVQVLASLILLRHHH</sequence>
<protein>
    <submittedName>
        <fullName evidence="1">Uncharacterized protein</fullName>
    </submittedName>
</protein>
<reference evidence="1" key="1">
    <citation type="submission" date="2023-12" db="EMBL/GenBank/DDBJ databases">
        <title>Genome assembly of Anisodus tanguticus.</title>
        <authorList>
            <person name="Wang Y.-J."/>
        </authorList>
    </citation>
    <scope>NUCLEOTIDE SEQUENCE</scope>
    <source>
        <strain evidence="1">KB-2021</strain>
        <tissue evidence="1">Leaf</tissue>
    </source>
</reference>
<gene>
    <name evidence="1" type="ORF">RND71_021615</name>
</gene>